<feature type="region of interest" description="Disordered" evidence="1">
    <location>
        <begin position="1107"/>
        <end position="1225"/>
    </location>
</feature>
<dbReference type="AlphaFoldDB" id="A0A7X6HZG3"/>
<feature type="compositionally biased region" description="Low complexity" evidence="1">
    <location>
        <begin position="1199"/>
        <end position="1210"/>
    </location>
</feature>
<reference evidence="2 3" key="1">
    <citation type="submission" date="2020-03" db="EMBL/GenBank/DDBJ databases">
        <title>Draft genome of Streptomyces sp. ventii, isolated from the Axial Seamount in the Pacific Ocean, and resequencing of the two type strains Streptomyces lonarensis strain NCL 716 and Streptomyces bohaiensis strain 11A07.</title>
        <authorList>
            <person name="Loughran R.M."/>
            <person name="Pfannmuller K.M."/>
            <person name="Wasson B.J."/>
            <person name="Deadmond M.C."/>
            <person name="Paddock B.E."/>
            <person name="Koyack M.J."/>
            <person name="Gallegos D.A."/>
            <person name="Mitchell E.A."/>
            <person name="Ushijima B."/>
            <person name="Saw J.H."/>
            <person name="Mcphail K.L."/>
            <person name="Videau P."/>
        </authorList>
    </citation>
    <scope>NUCLEOTIDE SEQUENCE [LARGE SCALE GENOMIC DNA]</scope>
    <source>
        <strain evidence="2 3">NCL716</strain>
    </source>
</reference>
<accession>A0A7X6HZG3</accession>
<feature type="region of interest" description="Disordered" evidence="1">
    <location>
        <begin position="650"/>
        <end position="675"/>
    </location>
</feature>
<dbReference type="GO" id="GO:0006508">
    <property type="term" value="P:proteolysis"/>
    <property type="evidence" value="ECO:0007669"/>
    <property type="project" value="UniProtKB-KW"/>
</dbReference>
<dbReference type="RefSeq" id="WP_167970582.1">
    <property type="nucleotide sequence ID" value="NZ_JAAVJD010000086.1"/>
</dbReference>
<feature type="compositionally biased region" description="Low complexity" evidence="1">
    <location>
        <begin position="1167"/>
        <end position="1184"/>
    </location>
</feature>
<dbReference type="InterPro" id="IPR009003">
    <property type="entry name" value="Peptidase_S1_PA"/>
</dbReference>
<evidence type="ECO:0000313" key="3">
    <source>
        <dbReference type="Proteomes" id="UP000578686"/>
    </source>
</evidence>
<dbReference type="SUPFAM" id="SSF50494">
    <property type="entry name" value="Trypsin-like serine proteases"/>
    <property type="match status" value="1"/>
</dbReference>
<feature type="region of interest" description="Disordered" evidence="1">
    <location>
        <begin position="318"/>
        <end position="341"/>
    </location>
</feature>
<dbReference type="GO" id="GO:0008233">
    <property type="term" value="F:peptidase activity"/>
    <property type="evidence" value="ECO:0007669"/>
    <property type="project" value="UniProtKB-KW"/>
</dbReference>
<feature type="compositionally biased region" description="Basic and acidic residues" evidence="1">
    <location>
        <begin position="1212"/>
        <end position="1225"/>
    </location>
</feature>
<evidence type="ECO:0000256" key="1">
    <source>
        <dbReference type="SAM" id="MobiDB-lite"/>
    </source>
</evidence>
<feature type="region of interest" description="Disordered" evidence="1">
    <location>
        <begin position="750"/>
        <end position="784"/>
    </location>
</feature>
<feature type="compositionally biased region" description="Low complexity" evidence="1">
    <location>
        <begin position="752"/>
        <end position="781"/>
    </location>
</feature>
<name>A0A7X6HZG3_9ACTN</name>
<sequence length="1225" mass="126931">MDEPYSHSPALPTIRDLAGRPRGRGFLADDRGTVITSHEAVDGLPRVVVHPARGAPCVVPAADVTALPEWNLALVRTPGLVGHTPLLIGAARAERDQPPVRIPLDGWTGSVVTGVGPATYTATDRFHPVPRVLRLDATESRTVRLRLNPEVTGGPVIAADTGAVLAVLGTALHSGEHDGAFAVPLPEAAEAQPDGPLAAVLRRNSRLVPGHGADLNATGALVLCSRTVPAPRHAPTGAAAAAARRPEAAAALRKFDSSDRTVLALVGPPGTGRSTVLAAHTALRAQTEHGAPTLWLRGADLEAGDRGVRDALRRVLSGAATGPPRATGHAARPPAPRAPDPDVLARVARRAGHMLLVVLDTPEEMSAALVPDLAHWSAASEVWLRAAGAGLVVACRPEFWEHAGRHFPADSLHGGFAPAASSGIALPACHWLGDLPPVQAGGVREALGIGSAVDPAERRHPLSLRMLADVRAAQHSTGRALGTPDRQQIFAAHLDLTALRVAELLPGSARGPELRRLAARAQARLHEAARSSLGPVVLPREAFAALFPETGGWARAVLAEGVIAAAGPGYRFADEEFADWLQGRHLDLDATLDQLLTAPDPHLTNLAPPPVPRHRIGPVVFALLRTERDLGADALRSRLHRLLDALATAPGAADAEPPRSARQSTLGAPSGGEAATGPGRDLHWWCVHLLGETLLRLPDATRQLDSARRLAVLVGERRAAAADFPAPFWRRLRLNTCDRVGLLRLVLPAGGPHRAPPTGRTAAAAGHTAPPDGGGAAPVDGPTDRNPYVAAVGELLATDPVEAQPELCGWLGDERQLRPLPRAGGVHSKDPAPSVADIAHQLLAGGRPVRTGALADLLVDAVYPRSAAVLADLVRLDPVALCTAVERWSADPLPHRRAAAAACLGVLDASVPRRAADAREQLRAAARQLVRHSGGPELRSPAYHLLISDPVTRAAHLPGALAHLVECADGSADDRRLTVAAADAARAEPQRVLAAFRRRLRKPDATPAAAATTLGALTTVSAPALARPVAALVADFATLPAPHAAETVAAFVRARLDSGSAARAALTALVECLGRTATGAVRSAVARSLAEVPTPEAAYLAQLVARREPPPAAPSRSGADPAAPPPAARASDPAPPHAAPYPPLHRDPPPGHRLGTRSAAPRPPGADAPGAPGVTGPGVPTARPASGPGVPADRDVRRAAAAPARGAAPVHTDPRRVEAPDGRYF</sequence>
<keyword evidence="2" id="KW-0378">Hydrolase</keyword>
<comment type="caution">
    <text evidence="2">The sequence shown here is derived from an EMBL/GenBank/DDBJ whole genome shotgun (WGS) entry which is preliminary data.</text>
</comment>
<dbReference type="Proteomes" id="UP000578686">
    <property type="component" value="Unassembled WGS sequence"/>
</dbReference>
<feature type="compositionally biased region" description="Low complexity" evidence="1">
    <location>
        <begin position="323"/>
        <end position="332"/>
    </location>
</feature>
<keyword evidence="2" id="KW-0645">Protease</keyword>
<proteinExistence type="predicted"/>
<gene>
    <name evidence="2" type="ORF">HCN56_12960</name>
</gene>
<evidence type="ECO:0000313" key="2">
    <source>
        <dbReference type="EMBL" id="NJQ06465.1"/>
    </source>
</evidence>
<protein>
    <submittedName>
        <fullName evidence="2">Serine protease</fullName>
    </submittedName>
</protein>
<organism evidence="2 3">
    <name type="scientific">Streptomyces lonarensis</name>
    <dbReference type="NCBI Taxonomy" id="700599"/>
    <lineage>
        <taxon>Bacteria</taxon>
        <taxon>Bacillati</taxon>
        <taxon>Actinomycetota</taxon>
        <taxon>Actinomycetes</taxon>
        <taxon>Kitasatosporales</taxon>
        <taxon>Streptomycetaceae</taxon>
        <taxon>Streptomyces</taxon>
    </lineage>
</organism>
<keyword evidence="3" id="KW-1185">Reference proteome</keyword>
<feature type="compositionally biased region" description="Pro residues" evidence="1">
    <location>
        <begin position="1122"/>
        <end position="1143"/>
    </location>
</feature>
<dbReference type="EMBL" id="JAAVJD010000086">
    <property type="protein sequence ID" value="NJQ06465.1"/>
    <property type="molecule type" value="Genomic_DNA"/>
</dbReference>